<dbReference type="OMA" id="CHQVCES"/>
<evidence type="ECO:0008006" key="3">
    <source>
        <dbReference type="Google" id="ProtNLM"/>
    </source>
</evidence>
<dbReference type="InParanoid" id="T0Q505"/>
<evidence type="ECO:0000313" key="1">
    <source>
        <dbReference type="EMBL" id="EQC32909.1"/>
    </source>
</evidence>
<sequence length="250" mass="27764">MALLILHQDMDIAGLLLDPAKERDRLRSQASQRRYRARKKAKDARLLDDVTTLWSEITQLEQRLLPRSVASFTGVSRICHDFYHHFEFGLHMPTHERQLRFAHSMTSPSLVFMGEADGITMMFKQLALYASVFPTCHQVCESAETCAVTEDDIVVKCRVRLHLRLSRTSVAMVYPSLLANELLVQKLIGQTLAVPVVTYFYVDKASSTVHNIVVDADIVAAAIALLGSVEVAATALSTSKLLASGPIQPS</sequence>
<gene>
    <name evidence="1" type="ORF">SDRG_09440</name>
</gene>
<dbReference type="AlphaFoldDB" id="T0Q505"/>
<keyword evidence="2" id="KW-1185">Reference proteome</keyword>
<dbReference type="Proteomes" id="UP000030762">
    <property type="component" value="Unassembled WGS sequence"/>
</dbReference>
<dbReference type="CDD" id="cd14686">
    <property type="entry name" value="bZIP"/>
    <property type="match status" value="1"/>
</dbReference>
<protein>
    <recommendedName>
        <fullName evidence="3">BZIP domain-containing protein</fullName>
    </recommendedName>
</protein>
<dbReference type="RefSeq" id="XP_008613595.1">
    <property type="nucleotide sequence ID" value="XM_008615373.1"/>
</dbReference>
<dbReference type="GeneID" id="19950167"/>
<dbReference type="VEuPathDB" id="FungiDB:SDRG_09440"/>
<reference evidence="1 2" key="1">
    <citation type="submission" date="2012-04" db="EMBL/GenBank/DDBJ databases">
        <title>The Genome Sequence of Saprolegnia declina VS20.</title>
        <authorList>
            <consortium name="The Broad Institute Genome Sequencing Platform"/>
            <person name="Russ C."/>
            <person name="Nusbaum C."/>
            <person name="Tyler B."/>
            <person name="van West P."/>
            <person name="Dieguez-Uribeondo J."/>
            <person name="de Bruijn I."/>
            <person name="Tripathy S."/>
            <person name="Jiang R."/>
            <person name="Young S.K."/>
            <person name="Zeng Q."/>
            <person name="Gargeya S."/>
            <person name="Fitzgerald M."/>
            <person name="Haas B."/>
            <person name="Abouelleil A."/>
            <person name="Alvarado L."/>
            <person name="Arachchi H.M."/>
            <person name="Berlin A."/>
            <person name="Chapman S.B."/>
            <person name="Goldberg J."/>
            <person name="Griggs A."/>
            <person name="Gujja S."/>
            <person name="Hansen M."/>
            <person name="Howarth C."/>
            <person name="Imamovic A."/>
            <person name="Larimer J."/>
            <person name="McCowen C."/>
            <person name="Montmayeur A."/>
            <person name="Murphy C."/>
            <person name="Neiman D."/>
            <person name="Pearson M."/>
            <person name="Priest M."/>
            <person name="Roberts A."/>
            <person name="Saif S."/>
            <person name="Shea T."/>
            <person name="Sisk P."/>
            <person name="Sykes S."/>
            <person name="Wortman J."/>
            <person name="Nusbaum C."/>
            <person name="Birren B."/>
        </authorList>
    </citation>
    <scope>NUCLEOTIDE SEQUENCE [LARGE SCALE GENOMIC DNA]</scope>
    <source>
        <strain evidence="1 2">VS20</strain>
    </source>
</reference>
<organism evidence="1 2">
    <name type="scientific">Saprolegnia diclina (strain VS20)</name>
    <dbReference type="NCBI Taxonomy" id="1156394"/>
    <lineage>
        <taxon>Eukaryota</taxon>
        <taxon>Sar</taxon>
        <taxon>Stramenopiles</taxon>
        <taxon>Oomycota</taxon>
        <taxon>Saprolegniomycetes</taxon>
        <taxon>Saprolegniales</taxon>
        <taxon>Saprolegniaceae</taxon>
        <taxon>Saprolegnia</taxon>
    </lineage>
</organism>
<name>T0Q505_SAPDV</name>
<evidence type="ECO:0000313" key="2">
    <source>
        <dbReference type="Proteomes" id="UP000030762"/>
    </source>
</evidence>
<dbReference type="EMBL" id="JH767161">
    <property type="protein sequence ID" value="EQC32909.1"/>
    <property type="molecule type" value="Genomic_DNA"/>
</dbReference>
<accession>T0Q505</accession>
<proteinExistence type="predicted"/>
<dbReference type="OrthoDB" id="112590at2759"/>